<keyword evidence="1" id="KW-1133">Transmembrane helix</keyword>
<accession>A0A1X6Y648</accession>
<name>A0A1X6Y648_9RHOB</name>
<dbReference type="AlphaFoldDB" id="A0A1X6Y648"/>
<feature type="transmembrane region" description="Helical" evidence="1">
    <location>
        <begin position="102"/>
        <end position="122"/>
    </location>
</feature>
<sequence>MTKQSLRFNDAAMTVLFFLSFFVASMLAATAYLQSDSSWWTGLTGALVLIVLGFLGVFLVPEIEVTGYTSPVVFLVIGVWWCAGIIGLGSASALVLRRFRSAGQVAGIVFLGGWILTFLWFLT</sequence>
<feature type="transmembrane region" description="Helical" evidence="1">
    <location>
        <begin position="39"/>
        <end position="60"/>
    </location>
</feature>
<organism evidence="2 3">
    <name type="scientific">Ruegeria meonggei</name>
    <dbReference type="NCBI Taxonomy" id="1446476"/>
    <lineage>
        <taxon>Bacteria</taxon>
        <taxon>Pseudomonadati</taxon>
        <taxon>Pseudomonadota</taxon>
        <taxon>Alphaproteobacteria</taxon>
        <taxon>Rhodobacterales</taxon>
        <taxon>Roseobacteraceae</taxon>
        <taxon>Ruegeria</taxon>
    </lineage>
</organism>
<evidence type="ECO:0000313" key="3">
    <source>
        <dbReference type="Proteomes" id="UP000193778"/>
    </source>
</evidence>
<gene>
    <name evidence="2" type="ORF">RUM8411_00194</name>
</gene>
<dbReference type="RefSeq" id="WP_085820769.1">
    <property type="nucleotide sequence ID" value="NZ_FWFP01000001.1"/>
</dbReference>
<protein>
    <submittedName>
        <fullName evidence="2">Uncharacterized protein</fullName>
    </submittedName>
</protein>
<proteinExistence type="predicted"/>
<reference evidence="3" key="1">
    <citation type="submission" date="2017-03" db="EMBL/GenBank/DDBJ databases">
        <authorList>
            <person name="Rodrigo-Torres L."/>
            <person name="Arahal R.D."/>
            <person name="Lucena T."/>
        </authorList>
    </citation>
    <scope>NUCLEOTIDE SEQUENCE [LARGE SCALE GENOMIC DNA]</scope>
    <source>
        <strain evidence="3">CECT 8411</strain>
    </source>
</reference>
<dbReference type="Proteomes" id="UP000193778">
    <property type="component" value="Unassembled WGS sequence"/>
</dbReference>
<dbReference type="EMBL" id="FWFP01000001">
    <property type="protein sequence ID" value="SLN11814.1"/>
    <property type="molecule type" value="Genomic_DNA"/>
</dbReference>
<evidence type="ECO:0000313" key="2">
    <source>
        <dbReference type="EMBL" id="SLN11814.1"/>
    </source>
</evidence>
<feature type="transmembrane region" description="Helical" evidence="1">
    <location>
        <begin position="12"/>
        <end position="33"/>
    </location>
</feature>
<keyword evidence="3" id="KW-1185">Reference proteome</keyword>
<keyword evidence="1" id="KW-0472">Membrane</keyword>
<keyword evidence="1" id="KW-0812">Transmembrane</keyword>
<dbReference type="OrthoDB" id="7868881at2"/>
<feature type="transmembrane region" description="Helical" evidence="1">
    <location>
        <begin position="72"/>
        <end position="96"/>
    </location>
</feature>
<evidence type="ECO:0000256" key="1">
    <source>
        <dbReference type="SAM" id="Phobius"/>
    </source>
</evidence>